<dbReference type="InterPro" id="IPR012654">
    <property type="entry name" value="CHP02391"/>
</dbReference>
<comment type="caution">
    <text evidence="2">The sequence shown here is derived from an EMBL/GenBank/DDBJ whole genome shotgun (WGS) entry which is preliminary data.</text>
</comment>
<evidence type="ECO:0000313" key="2">
    <source>
        <dbReference type="EMBL" id="MDI5969921.1"/>
    </source>
</evidence>
<name>A0AA90H0L7_9ACTN</name>
<protein>
    <submittedName>
        <fullName evidence="2">TIGR02391 family protein</fullName>
    </submittedName>
</protein>
<dbReference type="NCBIfam" id="TIGR02391">
    <property type="entry name" value="hypoth_ymh"/>
    <property type="match status" value="1"/>
</dbReference>
<dbReference type="AlphaFoldDB" id="A0AA90H0L7"/>
<dbReference type="RefSeq" id="WP_271314697.1">
    <property type="nucleotide sequence ID" value="NZ_JABXJJ020000012.1"/>
</dbReference>
<organism evidence="2">
    <name type="scientific">Streptantibioticus silvisoli</name>
    <dbReference type="NCBI Taxonomy" id="2705255"/>
    <lineage>
        <taxon>Bacteria</taxon>
        <taxon>Bacillati</taxon>
        <taxon>Actinomycetota</taxon>
        <taxon>Actinomycetes</taxon>
        <taxon>Kitasatosporales</taxon>
        <taxon>Streptomycetaceae</taxon>
        <taxon>Streptantibioticus</taxon>
    </lineage>
</organism>
<proteinExistence type="predicted"/>
<dbReference type="EMBL" id="JABXJJ020000012">
    <property type="protein sequence ID" value="MDI5969921.1"/>
    <property type="molecule type" value="Genomic_DNA"/>
</dbReference>
<gene>
    <name evidence="2" type="ORF">POF50_011330</name>
</gene>
<evidence type="ECO:0000259" key="1">
    <source>
        <dbReference type="Pfam" id="PF09509"/>
    </source>
</evidence>
<accession>A0AA90H0L7</accession>
<feature type="domain" description="Conserved hypothetical protein CHP02391" evidence="1">
    <location>
        <begin position="224"/>
        <end position="340"/>
    </location>
</feature>
<sequence length="354" mass="39075">MIWSYFVKFRVWPAFEDIDRRLYAKTGQEFEAVVQQLCPALLRGIDPDLSRTPQATQQVSLTIAGAANCTEAAPVTGVFLSMVRTAAMVEPHFRPTKPEDQPVLMPQDMKNEPTIDSHLLTKETMFGAAAIGSFEPCFRGSSSNAADLDWSLYYDRGIRPFAGVTKLGDYWQRRTLLIGPERSEAESRPFSERRHEIALIPTPLPSAGPAAAQTSEGLTLTCDLHPLVADVAASRFSDGHYSDAVMHAFKAVEYRVQTMVGSPEVGAKLMGIAVGSTTPRITVTRATGHTLQSEQEGMRDLFKGTMTALRNPRAHGPHFQDDPEEAQEMLVIASFLMRRLDIEDEKRKNAPAAP</sequence>
<reference evidence="2" key="1">
    <citation type="submission" date="2023-05" db="EMBL/GenBank/DDBJ databases">
        <title>Streptantibioticus silvisoli sp. nov., acidotolerant actinomycetes 1 from pine litter.</title>
        <authorList>
            <person name="Swiecimska M."/>
            <person name="Golinska P."/>
            <person name="Sangal V."/>
            <person name="Wachnowicz B."/>
            <person name="Goodfellow M."/>
        </authorList>
    </citation>
    <scope>NUCLEOTIDE SEQUENCE</scope>
    <source>
        <strain evidence="2">SL13</strain>
    </source>
</reference>
<dbReference type="Pfam" id="PF09509">
    <property type="entry name" value="Hypoth_Ymh"/>
    <property type="match status" value="1"/>
</dbReference>